<feature type="signal peptide" evidence="1">
    <location>
        <begin position="1"/>
        <end position="25"/>
    </location>
</feature>
<keyword evidence="4" id="KW-1185">Reference proteome</keyword>
<comment type="caution">
    <text evidence="3">The sequence shown here is derived from an EMBL/GenBank/DDBJ whole genome shotgun (WGS) entry which is preliminary data.</text>
</comment>
<dbReference type="InterPro" id="IPR000073">
    <property type="entry name" value="AB_hydrolase_1"/>
</dbReference>
<evidence type="ECO:0000313" key="4">
    <source>
        <dbReference type="Proteomes" id="UP000679725"/>
    </source>
</evidence>
<name>A0ABN7RD25_9BACT</name>
<dbReference type="RefSeq" id="WP_215235963.1">
    <property type="nucleotide sequence ID" value="NZ_CAJRAU010000008.1"/>
</dbReference>
<evidence type="ECO:0000259" key="2">
    <source>
        <dbReference type="Pfam" id="PF12697"/>
    </source>
</evidence>
<feature type="domain" description="AB hydrolase-1" evidence="2">
    <location>
        <begin position="39"/>
        <end position="241"/>
    </location>
</feature>
<dbReference type="Gene3D" id="3.40.50.1820">
    <property type="entry name" value="alpha/beta hydrolase"/>
    <property type="match status" value="1"/>
</dbReference>
<feature type="chain" id="PRO_5047081371" description="AB hydrolase-1 domain-containing protein" evidence="1">
    <location>
        <begin position="26"/>
        <end position="252"/>
    </location>
</feature>
<protein>
    <recommendedName>
        <fullName evidence="2">AB hydrolase-1 domain-containing protein</fullName>
    </recommendedName>
</protein>
<keyword evidence="1" id="KW-0732">Signal</keyword>
<gene>
    <name evidence="3" type="ORF">DYBT9623_04696</name>
</gene>
<dbReference type="Pfam" id="PF12697">
    <property type="entry name" value="Abhydrolase_6"/>
    <property type="match status" value="1"/>
</dbReference>
<organism evidence="3 4">
    <name type="scientific">Dyadobacter linearis</name>
    <dbReference type="NCBI Taxonomy" id="2823330"/>
    <lineage>
        <taxon>Bacteria</taxon>
        <taxon>Pseudomonadati</taxon>
        <taxon>Bacteroidota</taxon>
        <taxon>Cytophagia</taxon>
        <taxon>Cytophagales</taxon>
        <taxon>Spirosomataceae</taxon>
        <taxon>Dyadobacter</taxon>
    </lineage>
</organism>
<accession>A0ABN7RD25</accession>
<dbReference type="Proteomes" id="UP000679725">
    <property type="component" value="Unassembled WGS sequence"/>
</dbReference>
<proteinExistence type="predicted"/>
<dbReference type="EMBL" id="CAJRAU010000008">
    <property type="protein sequence ID" value="CAG5073193.1"/>
    <property type="molecule type" value="Genomic_DNA"/>
</dbReference>
<dbReference type="SUPFAM" id="SSF53474">
    <property type="entry name" value="alpha/beta-Hydrolases"/>
    <property type="match status" value="1"/>
</dbReference>
<evidence type="ECO:0000256" key="1">
    <source>
        <dbReference type="SAM" id="SignalP"/>
    </source>
</evidence>
<reference evidence="3 4" key="1">
    <citation type="submission" date="2021-04" db="EMBL/GenBank/DDBJ databases">
        <authorList>
            <person name="Rodrigo-Torres L."/>
            <person name="Arahal R. D."/>
            <person name="Lucena T."/>
        </authorList>
    </citation>
    <scope>NUCLEOTIDE SEQUENCE [LARGE SCALE GENOMIC DNA]</scope>
    <source>
        <strain evidence="3 4">CECT 9623</strain>
    </source>
</reference>
<evidence type="ECO:0000313" key="3">
    <source>
        <dbReference type="EMBL" id="CAG5073193.1"/>
    </source>
</evidence>
<sequence>MLSQTRAAFFALIIFTFFSGQYAFAGQNTSADSSKMNVYFLSGLGADKRIFSNLKLDDDISVHHIEWAKPLKKETLAHYAGRIISQIDTTKPFQLVGVSFGGMIASEISEIARPEQIVIISSTSTGIPVSRFYRGLTRFLLLSPFAGPILKSANKTTYKYFSATTPESKSLLKAILHDTHTKFLKWALARTGSWEKKQRADNLYHIHGDQDRLIPIKLVKPDQVIAGGGHLMVYIQADEISAILNRKLMQEK</sequence>
<dbReference type="InterPro" id="IPR029058">
    <property type="entry name" value="AB_hydrolase_fold"/>
</dbReference>